<evidence type="ECO:0000256" key="9">
    <source>
        <dbReference type="SAM" id="MobiDB-lite"/>
    </source>
</evidence>
<accession>A0A4Z1G0N2</accession>
<dbReference type="CDD" id="cd18007">
    <property type="entry name" value="DEXHc_ATRX-like"/>
    <property type="match status" value="1"/>
</dbReference>
<feature type="region of interest" description="Disordered" evidence="9">
    <location>
        <begin position="2066"/>
        <end position="2128"/>
    </location>
</feature>
<keyword evidence="7" id="KW-0238">DNA-binding</keyword>
<feature type="compositionally biased region" description="Polar residues" evidence="9">
    <location>
        <begin position="662"/>
        <end position="673"/>
    </location>
</feature>
<feature type="compositionally biased region" description="Basic and acidic residues" evidence="9">
    <location>
        <begin position="703"/>
        <end position="716"/>
    </location>
</feature>
<dbReference type="SMART" id="SM00490">
    <property type="entry name" value="HELICc"/>
    <property type="match status" value="1"/>
</dbReference>
<dbReference type="InterPro" id="IPR014001">
    <property type="entry name" value="Helicase_ATP-bd"/>
</dbReference>
<dbReference type="CDD" id="cd18793">
    <property type="entry name" value="SF2_C_SNF"/>
    <property type="match status" value="1"/>
</dbReference>
<keyword evidence="13" id="KW-1185">Reference proteome</keyword>
<dbReference type="Gene3D" id="3.40.50.10810">
    <property type="entry name" value="Tandem AAA-ATPase domain"/>
    <property type="match status" value="1"/>
</dbReference>
<feature type="region of interest" description="Disordered" evidence="9">
    <location>
        <begin position="1861"/>
        <end position="1881"/>
    </location>
</feature>
<dbReference type="InterPro" id="IPR044574">
    <property type="entry name" value="ARIP4-like"/>
</dbReference>
<proteinExistence type="inferred from homology"/>
<dbReference type="SMART" id="SM00487">
    <property type="entry name" value="DEXDc"/>
    <property type="match status" value="1"/>
</dbReference>
<feature type="compositionally biased region" description="Basic residues" evidence="9">
    <location>
        <begin position="2119"/>
        <end position="2128"/>
    </location>
</feature>
<evidence type="ECO:0000256" key="7">
    <source>
        <dbReference type="ARBA" id="ARBA00023125"/>
    </source>
</evidence>
<dbReference type="InterPro" id="IPR049730">
    <property type="entry name" value="SNF2/RAD54-like_C"/>
</dbReference>
<keyword evidence="8" id="KW-0539">Nucleus</keyword>
<keyword evidence="3" id="KW-0547">Nucleotide-binding</keyword>
<dbReference type="Proteomes" id="UP000297910">
    <property type="component" value="Unassembled WGS sequence"/>
</dbReference>
<keyword evidence="6" id="KW-0067">ATP-binding</keyword>
<dbReference type="InterPro" id="IPR001650">
    <property type="entry name" value="Helicase_C-like"/>
</dbReference>
<dbReference type="GO" id="GO:0003677">
    <property type="term" value="F:DNA binding"/>
    <property type="evidence" value="ECO:0007669"/>
    <property type="project" value="UniProtKB-KW"/>
</dbReference>
<dbReference type="GO" id="GO:0004386">
    <property type="term" value="F:helicase activity"/>
    <property type="evidence" value="ECO:0007669"/>
    <property type="project" value="UniProtKB-KW"/>
</dbReference>
<dbReference type="InterPro" id="IPR000330">
    <property type="entry name" value="SNF2_N"/>
</dbReference>
<feature type="region of interest" description="Disordered" evidence="9">
    <location>
        <begin position="689"/>
        <end position="723"/>
    </location>
</feature>
<dbReference type="GO" id="GO:0005634">
    <property type="term" value="C:nucleus"/>
    <property type="evidence" value="ECO:0007669"/>
    <property type="project" value="UniProtKB-SubCell"/>
</dbReference>
<comment type="subcellular location">
    <subcellularLocation>
        <location evidence="1">Nucleus</location>
    </subcellularLocation>
</comment>
<evidence type="ECO:0000256" key="3">
    <source>
        <dbReference type="ARBA" id="ARBA00022741"/>
    </source>
</evidence>
<evidence type="ECO:0000256" key="6">
    <source>
        <dbReference type="ARBA" id="ARBA00022840"/>
    </source>
</evidence>
<dbReference type="PROSITE" id="PS51194">
    <property type="entry name" value="HELICASE_CTER"/>
    <property type="match status" value="1"/>
</dbReference>
<comment type="caution">
    <text evidence="12">The sequence shown here is derived from an EMBL/GenBank/DDBJ whole genome shotgun (WGS) entry which is preliminary data.</text>
</comment>
<dbReference type="Pfam" id="PF24580">
    <property type="entry name" value="DUF7607"/>
    <property type="match status" value="1"/>
</dbReference>
<dbReference type="Pfam" id="PF00176">
    <property type="entry name" value="SNF2-rel_dom"/>
    <property type="match status" value="1"/>
</dbReference>
<evidence type="ECO:0000313" key="12">
    <source>
        <dbReference type="EMBL" id="TGO28609.1"/>
    </source>
</evidence>
<evidence type="ECO:0008006" key="14">
    <source>
        <dbReference type="Google" id="ProtNLM"/>
    </source>
</evidence>
<dbReference type="PANTHER" id="PTHR45797">
    <property type="entry name" value="RAD54-LIKE"/>
    <property type="match status" value="1"/>
</dbReference>
<evidence type="ECO:0000256" key="1">
    <source>
        <dbReference type="ARBA" id="ARBA00004123"/>
    </source>
</evidence>
<evidence type="ECO:0000313" key="13">
    <source>
        <dbReference type="Proteomes" id="UP000297910"/>
    </source>
</evidence>
<feature type="region of interest" description="Disordered" evidence="9">
    <location>
        <begin position="930"/>
        <end position="981"/>
    </location>
</feature>
<dbReference type="GO" id="GO:0005524">
    <property type="term" value="F:ATP binding"/>
    <property type="evidence" value="ECO:0007669"/>
    <property type="project" value="UniProtKB-KW"/>
</dbReference>
<keyword evidence="5" id="KW-0347">Helicase</keyword>
<evidence type="ECO:0000256" key="5">
    <source>
        <dbReference type="ARBA" id="ARBA00022806"/>
    </source>
</evidence>
<dbReference type="Gene3D" id="3.40.50.300">
    <property type="entry name" value="P-loop containing nucleotide triphosphate hydrolases"/>
    <property type="match status" value="1"/>
</dbReference>
<feature type="region of interest" description="Disordered" evidence="9">
    <location>
        <begin position="1955"/>
        <end position="1984"/>
    </location>
</feature>
<feature type="compositionally biased region" description="Acidic residues" evidence="9">
    <location>
        <begin position="693"/>
        <end position="702"/>
    </location>
</feature>
<organism evidence="12 13">
    <name type="scientific">Botrytis paeoniae</name>
    <dbReference type="NCBI Taxonomy" id="278948"/>
    <lineage>
        <taxon>Eukaryota</taxon>
        <taxon>Fungi</taxon>
        <taxon>Dikarya</taxon>
        <taxon>Ascomycota</taxon>
        <taxon>Pezizomycotina</taxon>
        <taxon>Leotiomycetes</taxon>
        <taxon>Helotiales</taxon>
        <taxon>Sclerotiniaceae</taxon>
        <taxon>Botrytis</taxon>
    </lineage>
</organism>
<dbReference type="PANTHER" id="PTHR45797:SF1">
    <property type="entry name" value="HELICASE ARIP4"/>
    <property type="match status" value="1"/>
</dbReference>
<feature type="compositionally biased region" description="Basic and acidic residues" evidence="9">
    <location>
        <begin position="183"/>
        <end position="197"/>
    </location>
</feature>
<feature type="compositionally biased region" description="Acidic residues" evidence="9">
    <location>
        <begin position="642"/>
        <end position="652"/>
    </location>
</feature>
<dbReference type="InterPro" id="IPR056026">
    <property type="entry name" value="DUF7607"/>
</dbReference>
<feature type="domain" description="Helicase C-terminal" evidence="11">
    <location>
        <begin position="1470"/>
        <end position="1617"/>
    </location>
</feature>
<reference evidence="12 13" key="1">
    <citation type="submission" date="2017-12" db="EMBL/GenBank/DDBJ databases">
        <title>Comparative genomics of Botrytis spp.</title>
        <authorList>
            <person name="Valero-Jimenez C.A."/>
            <person name="Tapia P."/>
            <person name="Veloso J."/>
            <person name="Silva-Moreno E."/>
            <person name="Staats M."/>
            <person name="Valdes J.H."/>
            <person name="Van Kan J.A.L."/>
        </authorList>
    </citation>
    <scope>NUCLEOTIDE SEQUENCE [LARGE SCALE GENOMIC DNA]</scope>
    <source>
        <strain evidence="12 13">Bp0003</strain>
    </source>
</reference>
<gene>
    <name evidence="12" type="ORF">BPAE_0025g00180</name>
</gene>
<feature type="compositionally biased region" description="Polar residues" evidence="9">
    <location>
        <begin position="2066"/>
        <end position="2077"/>
    </location>
</feature>
<comment type="similarity">
    <text evidence="2">Belongs to the SNF2/RAD54 helicase family.</text>
</comment>
<feature type="region of interest" description="Disordered" evidence="9">
    <location>
        <begin position="641"/>
        <end position="676"/>
    </location>
</feature>
<sequence length="2128" mass="241128">MEDDDPWSWSTDRIIQEFCTDQRSWELRAASTRIPDPVFLEKAFRENEITGDIILIEIDDKSLREDLQITKIGWRSFIRHGIEQLRERSAKYKVWLNKERASALVAERYSNSLPSVSSHPDFNFTINSTVPIHMPAGISGIPNISSLQPLRLFTENDTERPNPNSSQGFENVSMPKGNNNKQQKLDDNTHGANRDGPLEPNHSDTLFLTLPLPLPHSEDESASKQILLETSIHASNEVQPTKTRKRIAPTLITTAIDQARDRRIPTEADTVRIFLHSQLDQGYLGNSRMSVDDIFYGKVATGEQILSGEMTLEFQERSSISLGRRLYVHGLMKHLLRVSPELFKRNHKTLMAIKPYRLRLAPKPSFTLYRSESDTTEITRQALASWPEIDPEAYPIKSSNAGKSTFDFDSNAEVDLLANAYEEPGALSKYNMLKDDDEELPLYGESGSENGFDTETWEAIDEEAKERAAYIEKEKQKNKFLTSQEVEAAVDAGIADLVSQWQEIKLPKRRQKAFRLWTKSRKTGSKHADILKAQQDLKHLVDRRIPKLRENIILGQWSNEHQVRYQTRIMEATIFDREDLIYTIALLQKKSPPPRLAENIPVKPKKTILSGNYSDSGESIHSESSAVESVRDVGDFIVEELGLADDEEDVTMSDDSLPEASMTPSRRTGQPRSEASVRNDYISEEDHHMTAVSDEEELESPEPIEHFPSDKIKSEPRVPLSTCTPEKNRVEIDLVTPESNRVSKLNLNHKSSSLVIPIVLSSESDRERYSERPVLDLNNLPSLTTPAAVSRFEYATWEDSKDRDRLIITVIDKLPNQMQKSLFELIATMDDEKKLRARVEESIEPGHKTKGLDEQSGKALLTLIRLFWIFIDCKFHLADDGWMLFAADSITSDDFNSLGHFYRLCKSLQDYFNPKIRLKFPMSKFSSAVAMTSGDDEDEDGEPQDPVKRKRESVSTSDSEFSEREDDSPSKKKRKFFEDANARNLREQDRARVTAQEERKKQLRARLRESDGVGDVALDRHIINEGKYNYQGYIYVDEDIGKRIKPHQLEGVRFIWNQITADGEATQGCLLAHTMGLGKTMQTITILVTLAQAASSIDESISSQVPESLRVSKTIILCPPGLIANWVDEILTWSPDDILGDLRPVDSASDLESRFCTIDDWFEEGGILLIGYDMFRRFIAPPKSKPDNPMTPSLIKKFERAKTKLLEGPNIVVADEAHKMKNYTSSLNMAATQFRTKTRIALTGSPLANNVEEYHTMVEWVAPNYLGPKIEFRKKYKEPIEQGLFADSTRSEKFRSQKMLEILKADLSLKVHRADTSVLRDDLPPKKEFTINVSLTELQKQAYITYVRSMSSQKPSRTKSGELKQTTVWSYINILTLLCNHPYCFKAKLDARSNELQGNSQANPQTTTTSHTRKSKLMEPRDVTDLENDPEAWKLGVSEDLISAEAEVFRSVLGSITNPELSNKVRILCQILDASRAVGDKVLVFSQTLVTLDFLEIMCRDQGRKYARLDGKTAMNKRQALVKDFNSNDLELYLISTTAGGLGLNLYGANRVVIFDFKYNPINEEQAIGRAYRIGQKKHVFVYRLMAAGTFEGSIQNKAVFKTQLASRVVDKKNPLSWAQKGLGEILFEPREIPQEDLSEFEGIDSVVLDTILNLKENKGAILKIIQSDDFEKDDDYKMTPEEKNEVQQEVAEEQLKRSDPKAYELLMRKKQQVAISAARQQVQQRQPQMSSTVKSEMVIGKKLAKNSENENSNSDVEEISPGHYAQRRFFIQLKRIIRGTDPFKNEDIIRQKTAEIKMNIKRFYPGRVEWTDEFRRMIYQRAYVFILETPIIAQQLFSSELGAGDFLIKLASWWGERPEPWPANEQQFQNPVPSDDPQELQTSISLTQNRNRQAADNDDKIESVVSLQSGSLGTARGARMVEERADASYSPVEPATSHAVSPYVQQQPLAFSTPFDEFNGLNPEDGMKSAKNNDVPDSPSVPEIVPKERNSLSQDSTGDIPNHRPTSSLAKVILHPVAPSTLITNPVGEDRISQFAENQSIGAVPLNNSVVATVNTNTGMFQAMNRQPQSLRTPVVTSKKKKKHQGAMHSEDSEVMRQIQQRRLARGETNRASSPSQAKKKPPTRSS</sequence>
<dbReference type="GO" id="GO:0016887">
    <property type="term" value="F:ATP hydrolysis activity"/>
    <property type="evidence" value="ECO:0007669"/>
    <property type="project" value="InterPro"/>
</dbReference>
<dbReference type="SUPFAM" id="SSF52540">
    <property type="entry name" value="P-loop containing nucleoside triphosphate hydrolases"/>
    <property type="match status" value="2"/>
</dbReference>
<evidence type="ECO:0000256" key="4">
    <source>
        <dbReference type="ARBA" id="ARBA00022801"/>
    </source>
</evidence>
<dbReference type="Gene3D" id="1.10.150.50">
    <property type="entry name" value="Transcription Factor, Ets-1"/>
    <property type="match status" value="1"/>
</dbReference>
<dbReference type="PROSITE" id="PS51192">
    <property type="entry name" value="HELICASE_ATP_BIND_1"/>
    <property type="match status" value="1"/>
</dbReference>
<dbReference type="EMBL" id="PQXI01000025">
    <property type="protein sequence ID" value="TGO28609.1"/>
    <property type="molecule type" value="Genomic_DNA"/>
</dbReference>
<dbReference type="InterPro" id="IPR027417">
    <property type="entry name" value="P-loop_NTPase"/>
</dbReference>
<feature type="region of interest" description="Disordered" evidence="9">
    <location>
        <begin position="155"/>
        <end position="205"/>
    </location>
</feature>
<feature type="compositionally biased region" description="Polar residues" evidence="9">
    <location>
        <begin position="161"/>
        <end position="182"/>
    </location>
</feature>
<name>A0A4Z1G0N2_9HELO</name>
<dbReference type="InterPro" id="IPR013761">
    <property type="entry name" value="SAM/pointed_sf"/>
</dbReference>
<feature type="region of interest" description="Disordered" evidence="9">
    <location>
        <begin position="1396"/>
        <end position="1423"/>
    </location>
</feature>
<protein>
    <recommendedName>
        <fullName evidence="14">Helicase ATP-binding domain-containing protein</fullName>
    </recommendedName>
</protein>
<dbReference type="InterPro" id="IPR038718">
    <property type="entry name" value="SNF2-like_sf"/>
</dbReference>
<feature type="domain" description="Helicase ATP-binding" evidence="10">
    <location>
        <begin position="1060"/>
        <end position="1264"/>
    </location>
</feature>
<keyword evidence="4" id="KW-0378">Hydrolase</keyword>
<feature type="compositionally biased region" description="Acidic residues" evidence="9">
    <location>
        <begin position="934"/>
        <end position="943"/>
    </location>
</feature>
<evidence type="ECO:0000256" key="8">
    <source>
        <dbReference type="ARBA" id="ARBA00023242"/>
    </source>
</evidence>
<feature type="compositionally biased region" description="Polar residues" evidence="9">
    <location>
        <begin position="1396"/>
        <end position="1410"/>
    </location>
</feature>
<evidence type="ECO:0000259" key="11">
    <source>
        <dbReference type="PROSITE" id="PS51194"/>
    </source>
</evidence>
<evidence type="ECO:0000256" key="2">
    <source>
        <dbReference type="ARBA" id="ARBA00007025"/>
    </source>
</evidence>
<evidence type="ECO:0000259" key="10">
    <source>
        <dbReference type="PROSITE" id="PS51192"/>
    </source>
</evidence>
<dbReference type="Pfam" id="PF00271">
    <property type="entry name" value="Helicase_C"/>
    <property type="match status" value="1"/>
</dbReference>